<organism evidence="10 11">
    <name type="scientific">Candidatus Scatomorpha intestinavium</name>
    <dbReference type="NCBI Taxonomy" id="2840922"/>
    <lineage>
        <taxon>Bacteria</taxon>
        <taxon>Bacillati</taxon>
        <taxon>Bacillota</taxon>
        <taxon>Clostridia</taxon>
        <taxon>Eubacteriales</taxon>
        <taxon>Candidatus Scatomorpha</taxon>
    </lineage>
</organism>
<keyword evidence="6" id="KW-0482">Metalloprotease</keyword>
<keyword evidence="4" id="KW-0378">Hydrolase</keyword>
<evidence type="ECO:0000256" key="6">
    <source>
        <dbReference type="ARBA" id="ARBA00023049"/>
    </source>
</evidence>
<dbReference type="InterPro" id="IPR018392">
    <property type="entry name" value="LysM"/>
</dbReference>
<protein>
    <submittedName>
        <fullName evidence="10">Peptidoglycan-binding protein</fullName>
    </submittedName>
</protein>
<feature type="domain" description="LysM" evidence="8">
    <location>
        <begin position="73"/>
        <end position="117"/>
    </location>
</feature>
<dbReference type="Pfam" id="PF01471">
    <property type="entry name" value="PG_binding_1"/>
    <property type="match status" value="1"/>
</dbReference>
<dbReference type="PRINTS" id="PR00765">
    <property type="entry name" value="CRBOXYPTASEA"/>
</dbReference>
<comment type="cofactor">
    <cofactor evidence="1">
        <name>Zn(2+)</name>
        <dbReference type="ChEBI" id="CHEBI:29105"/>
    </cofactor>
</comment>
<dbReference type="PROSITE" id="PS52035">
    <property type="entry name" value="PEPTIDASE_M14"/>
    <property type="match status" value="1"/>
</dbReference>
<dbReference type="InterPro" id="IPR034274">
    <property type="entry name" value="ENP1_M14_CPD"/>
</dbReference>
<dbReference type="InterPro" id="IPR036779">
    <property type="entry name" value="LysM_dom_sf"/>
</dbReference>
<dbReference type="Pfam" id="PF00246">
    <property type="entry name" value="Peptidase_M14"/>
    <property type="match status" value="1"/>
</dbReference>
<reference evidence="10" key="1">
    <citation type="submission" date="2020-10" db="EMBL/GenBank/DDBJ databases">
        <authorList>
            <person name="Gilroy R."/>
        </authorList>
    </citation>
    <scope>NUCLEOTIDE SEQUENCE</scope>
    <source>
        <strain evidence="10">ChiBcolR7-354</strain>
    </source>
</reference>
<dbReference type="InterPro" id="IPR002477">
    <property type="entry name" value="Peptidoglycan-bd-like"/>
</dbReference>
<evidence type="ECO:0000259" key="9">
    <source>
        <dbReference type="PROSITE" id="PS52035"/>
    </source>
</evidence>
<dbReference type="PANTHER" id="PTHR11705:SF143">
    <property type="entry name" value="SLL0236 PROTEIN"/>
    <property type="match status" value="1"/>
</dbReference>
<feature type="active site" description="Proton donor/acceptor" evidence="7">
    <location>
        <position position="394"/>
    </location>
</feature>
<dbReference type="Gene3D" id="1.10.101.10">
    <property type="entry name" value="PGBD-like superfamily/PGBD"/>
    <property type="match status" value="1"/>
</dbReference>
<evidence type="ECO:0000313" key="10">
    <source>
        <dbReference type="EMBL" id="HIQ78485.1"/>
    </source>
</evidence>
<comment type="caution">
    <text evidence="10">The sequence shown here is derived from an EMBL/GenBank/DDBJ whole genome shotgun (WGS) entry which is preliminary data.</text>
</comment>
<dbReference type="Pfam" id="PF01476">
    <property type="entry name" value="LysM"/>
    <property type="match status" value="1"/>
</dbReference>
<dbReference type="InterPro" id="IPR000834">
    <property type="entry name" value="Peptidase_M14"/>
</dbReference>
<dbReference type="Proteomes" id="UP000824262">
    <property type="component" value="Unassembled WGS sequence"/>
</dbReference>
<proteinExistence type="inferred from homology"/>
<keyword evidence="5" id="KW-0862">Zinc</keyword>
<evidence type="ECO:0000256" key="5">
    <source>
        <dbReference type="ARBA" id="ARBA00022833"/>
    </source>
</evidence>
<reference evidence="10" key="2">
    <citation type="journal article" date="2021" name="PeerJ">
        <title>Extensive microbial diversity within the chicken gut microbiome revealed by metagenomics and culture.</title>
        <authorList>
            <person name="Gilroy R."/>
            <person name="Ravi A."/>
            <person name="Getino M."/>
            <person name="Pursley I."/>
            <person name="Horton D.L."/>
            <person name="Alikhan N.F."/>
            <person name="Baker D."/>
            <person name="Gharbi K."/>
            <person name="Hall N."/>
            <person name="Watson M."/>
            <person name="Adriaenssens E.M."/>
            <person name="Foster-Nyarko E."/>
            <person name="Jarju S."/>
            <person name="Secka A."/>
            <person name="Antonio M."/>
            <person name="Oren A."/>
            <person name="Chaudhuri R.R."/>
            <person name="La Ragione R."/>
            <person name="Hildebrand F."/>
            <person name="Pallen M.J."/>
        </authorList>
    </citation>
    <scope>NUCLEOTIDE SEQUENCE</scope>
    <source>
        <strain evidence="10">ChiBcolR7-354</strain>
    </source>
</reference>
<evidence type="ECO:0000256" key="7">
    <source>
        <dbReference type="PROSITE-ProRule" id="PRU01379"/>
    </source>
</evidence>
<dbReference type="InterPro" id="IPR036366">
    <property type="entry name" value="PGBDSf"/>
</dbReference>
<evidence type="ECO:0000313" key="11">
    <source>
        <dbReference type="Proteomes" id="UP000824262"/>
    </source>
</evidence>
<dbReference type="AlphaFoldDB" id="A0A9D1CTK1"/>
<evidence type="ECO:0000256" key="2">
    <source>
        <dbReference type="ARBA" id="ARBA00005988"/>
    </source>
</evidence>
<dbReference type="GO" id="GO:0004181">
    <property type="term" value="F:metallocarboxypeptidase activity"/>
    <property type="evidence" value="ECO:0007669"/>
    <property type="project" value="InterPro"/>
</dbReference>
<evidence type="ECO:0000256" key="4">
    <source>
        <dbReference type="ARBA" id="ARBA00022801"/>
    </source>
</evidence>
<dbReference type="EMBL" id="DVGA01000044">
    <property type="protein sequence ID" value="HIQ78485.1"/>
    <property type="molecule type" value="Genomic_DNA"/>
</dbReference>
<dbReference type="SMART" id="SM00257">
    <property type="entry name" value="LysM"/>
    <property type="match status" value="1"/>
</dbReference>
<evidence type="ECO:0000256" key="1">
    <source>
        <dbReference type="ARBA" id="ARBA00001947"/>
    </source>
</evidence>
<evidence type="ECO:0000259" key="8">
    <source>
        <dbReference type="PROSITE" id="PS51782"/>
    </source>
</evidence>
<dbReference type="SUPFAM" id="SSF47090">
    <property type="entry name" value="PGBD-like"/>
    <property type="match status" value="1"/>
</dbReference>
<dbReference type="InterPro" id="IPR036365">
    <property type="entry name" value="PGBD-like_sf"/>
</dbReference>
<dbReference type="Gene3D" id="3.40.630.10">
    <property type="entry name" value="Zn peptidases"/>
    <property type="match status" value="1"/>
</dbReference>
<dbReference type="Gene3D" id="3.10.350.10">
    <property type="entry name" value="LysM domain"/>
    <property type="match status" value="1"/>
</dbReference>
<accession>A0A9D1CTK1</accession>
<dbReference type="GO" id="GO:0008270">
    <property type="term" value="F:zinc ion binding"/>
    <property type="evidence" value="ECO:0007669"/>
    <property type="project" value="InterPro"/>
</dbReference>
<dbReference type="GO" id="GO:0006508">
    <property type="term" value="P:proteolysis"/>
    <property type="evidence" value="ECO:0007669"/>
    <property type="project" value="UniProtKB-KW"/>
</dbReference>
<dbReference type="PROSITE" id="PS51782">
    <property type="entry name" value="LYSM"/>
    <property type="match status" value="1"/>
</dbReference>
<name>A0A9D1CTK1_9FIRM</name>
<dbReference type="PANTHER" id="PTHR11705">
    <property type="entry name" value="PROTEASE FAMILY M14 CARBOXYPEPTIDASE A,B"/>
    <property type="match status" value="1"/>
</dbReference>
<dbReference type="GO" id="GO:0005615">
    <property type="term" value="C:extracellular space"/>
    <property type="evidence" value="ECO:0007669"/>
    <property type="project" value="TreeGrafter"/>
</dbReference>
<evidence type="ECO:0000256" key="3">
    <source>
        <dbReference type="ARBA" id="ARBA00022670"/>
    </source>
</evidence>
<dbReference type="SUPFAM" id="SSF54106">
    <property type="entry name" value="LysM domain"/>
    <property type="match status" value="1"/>
</dbReference>
<dbReference type="CDD" id="cd00118">
    <property type="entry name" value="LysM"/>
    <property type="match status" value="1"/>
</dbReference>
<keyword evidence="3" id="KW-0645">Protease</keyword>
<comment type="similarity">
    <text evidence="2 7">Belongs to the peptidase M14 family.</text>
</comment>
<gene>
    <name evidence="10" type="ORF">IAB77_04430</name>
</gene>
<sequence>MKKLSYGASGPEVERLQLALCRAGYGPLKIDGVFGRGTRCALSAFQLDRRMAGDGAVGPETASALRPWLRGCIEYNVRRGDTPYAVALRYGVGLRALETANPAMDPTQLRAGEKLTVPLPFSVVPAGVSFDSALVADCVRGLALRYPFLDVRSFGRSVMGRALWELELGRGPRMVAYSAAHHANEWITAPLLLKFAEELCEAAASGGSIRGIKAEEILSSARLCIVPAVNPDGIDLVTGALAEGEYYSAAERVAAEFPDIPFPSGWKANIAGTDLNLQYPAGWERAKEIKYALGYDRPAPRDFVGPAPLSAPESRALCSLTRSLSPDMVIALHTQGEVIYWRYQGMEPPDARHYAECFAAASGYALDDAPDESGFAGYKDWFIAEFARPGYTVECGLGENPLPVSDFEEMYRRVRGILVLAAAGC</sequence>
<feature type="domain" description="Peptidase M14" evidence="9">
    <location>
        <begin position="126"/>
        <end position="422"/>
    </location>
</feature>
<dbReference type="CDD" id="cd06229">
    <property type="entry name" value="M14_Endopeptidase_I"/>
    <property type="match status" value="1"/>
</dbReference>
<dbReference type="SUPFAM" id="SSF53187">
    <property type="entry name" value="Zn-dependent exopeptidases"/>
    <property type="match status" value="1"/>
</dbReference>
<dbReference type="SMART" id="SM00631">
    <property type="entry name" value="Zn_pept"/>
    <property type="match status" value="1"/>
</dbReference>